<dbReference type="Gene3D" id="3.40.50.150">
    <property type="entry name" value="Vaccinia Virus protein VP39"/>
    <property type="match status" value="1"/>
</dbReference>
<proteinExistence type="predicted"/>
<sequence length="151" mass="17387">MELIDHSYLDITAIDISPDMLKKAKAKFEHSSIKFLEMDAQNMKFSKDSFDCIIASLTLSVVPEPDTCLREMTRVLKKGGQMIIFDKFSPKNKDLSLPKKFLRPIIRVLGTDIGVNFEELLLKNNQNLRIEEDKPVMLNGMYRMIIMTKIC</sequence>
<dbReference type="EMBL" id="JAUSUQ010000001">
    <property type="protein sequence ID" value="MDQ0337239.1"/>
    <property type="molecule type" value="Genomic_DNA"/>
</dbReference>
<accession>A0ABU0CLE2</accession>
<dbReference type="InterPro" id="IPR029063">
    <property type="entry name" value="SAM-dependent_MTases_sf"/>
</dbReference>
<evidence type="ECO:0000259" key="1">
    <source>
        <dbReference type="Pfam" id="PF08241"/>
    </source>
</evidence>
<dbReference type="InterPro" id="IPR013216">
    <property type="entry name" value="Methyltransf_11"/>
</dbReference>
<name>A0ABU0CLE2_9BACI</name>
<gene>
    <name evidence="2" type="ORF">J2S00_000009</name>
</gene>
<dbReference type="CDD" id="cd02440">
    <property type="entry name" value="AdoMet_MTases"/>
    <property type="match status" value="1"/>
</dbReference>
<keyword evidence="3" id="KW-1185">Reference proteome</keyword>
<evidence type="ECO:0000313" key="3">
    <source>
        <dbReference type="Proteomes" id="UP001232445"/>
    </source>
</evidence>
<protein>
    <submittedName>
        <fullName evidence="2">Ubiquinone/menaquinone biosynthesis C-methylase UbiE</fullName>
    </submittedName>
</protein>
<reference evidence="2 3" key="1">
    <citation type="submission" date="2023-07" db="EMBL/GenBank/DDBJ databases">
        <title>Genomic Encyclopedia of Type Strains, Phase IV (KMG-IV): sequencing the most valuable type-strain genomes for metagenomic binning, comparative biology and taxonomic classification.</title>
        <authorList>
            <person name="Goeker M."/>
        </authorList>
    </citation>
    <scope>NUCLEOTIDE SEQUENCE [LARGE SCALE GENOMIC DNA]</scope>
    <source>
        <strain evidence="2 3">DSM 17740</strain>
    </source>
</reference>
<organism evidence="2 3">
    <name type="scientific">Caldalkalibacillus uzonensis</name>
    <dbReference type="NCBI Taxonomy" id="353224"/>
    <lineage>
        <taxon>Bacteria</taxon>
        <taxon>Bacillati</taxon>
        <taxon>Bacillota</taxon>
        <taxon>Bacilli</taxon>
        <taxon>Bacillales</taxon>
        <taxon>Bacillaceae</taxon>
        <taxon>Caldalkalibacillus</taxon>
    </lineage>
</organism>
<keyword evidence="2" id="KW-0830">Ubiquinone</keyword>
<comment type="caution">
    <text evidence="2">The sequence shown here is derived from an EMBL/GenBank/DDBJ whole genome shotgun (WGS) entry which is preliminary data.</text>
</comment>
<evidence type="ECO:0000313" key="2">
    <source>
        <dbReference type="EMBL" id="MDQ0337239.1"/>
    </source>
</evidence>
<dbReference type="SUPFAM" id="SSF53335">
    <property type="entry name" value="S-adenosyl-L-methionine-dependent methyltransferases"/>
    <property type="match status" value="1"/>
</dbReference>
<feature type="domain" description="Methyltransferase type 11" evidence="1">
    <location>
        <begin position="6"/>
        <end position="84"/>
    </location>
</feature>
<dbReference type="PANTHER" id="PTHR43591">
    <property type="entry name" value="METHYLTRANSFERASE"/>
    <property type="match status" value="1"/>
</dbReference>
<dbReference type="Proteomes" id="UP001232445">
    <property type="component" value="Unassembled WGS sequence"/>
</dbReference>
<dbReference type="PANTHER" id="PTHR43591:SF24">
    <property type="entry name" value="2-METHOXY-6-POLYPRENYL-1,4-BENZOQUINOL METHYLASE, MITOCHONDRIAL"/>
    <property type="match status" value="1"/>
</dbReference>
<dbReference type="Pfam" id="PF08241">
    <property type="entry name" value="Methyltransf_11"/>
    <property type="match status" value="1"/>
</dbReference>